<proteinExistence type="predicted"/>
<comment type="caution">
    <text evidence="7">The sequence shown here is derived from an EMBL/GenBank/DDBJ whole genome shotgun (WGS) entry which is preliminary data.</text>
</comment>
<evidence type="ECO:0000259" key="4">
    <source>
        <dbReference type="PROSITE" id="PS51192"/>
    </source>
</evidence>
<gene>
    <name evidence="7" type="ORF">HAU20_10475</name>
    <name evidence="6" type="ORF">HAU43_09745</name>
</gene>
<keyword evidence="2" id="KW-0067">ATP-binding</keyword>
<dbReference type="GO" id="GO:0043138">
    <property type="term" value="F:3'-5' DNA helicase activity"/>
    <property type="evidence" value="ECO:0007669"/>
    <property type="project" value="TreeGrafter"/>
</dbReference>
<dbReference type="InterPro" id="IPR014001">
    <property type="entry name" value="Helicase_ATP-bd"/>
</dbReference>
<feature type="domain" description="Helicase C-terminal" evidence="5">
    <location>
        <begin position="283"/>
        <end position="429"/>
    </location>
</feature>
<dbReference type="Proteomes" id="UP000728106">
    <property type="component" value="Unassembled WGS sequence"/>
</dbReference>
<dbReference type="Gene3D" id="3.40.50.300">
    <property type="entry name" value="P-loop containing nucleotide triphosphate hydrolases"/>
    <property type="match status" value="2"/>
</dbReference>
<keyword evidence="8" id="KW-1185">Reference proteome</keyword>
<protein>
    <submittedName>
        <fullName evidence="7">DEAD/DEAH box helicase</fullName>
    </submittedName>
</protein>
<dbReference type="SUPFAM" id="SSF52540">
    <property type="entry name" value="P-loop containing nucleoside triphosphate hydrolases"/>
    <property type="match status" value="1"/>
</dbReference>
<keyword evidence="1" id="KW-0547">Nucleotide-binding</keyword>
<dbReference type="Pfam" id="PF00270">
    <property type="entry name" value="DEAD"/>
    <property type="match status" value="1"/>
</dbReference>
<evidence type="ECO:0000313" key="7">
    <source>
        <dbReference type="EMBL" id="MBJ7639796.1"/>
    </source>
</evidence>
<dbReference type="EMBL" id="JAAOCX010000016">
    <property type="protein sequence ID" value="MBJ7633362.1"/>
    <property type="molecule type" value="Genomic_DNA"/>
</dbReference>
<dbReference type="EMBL" id="JAAOCP010000016">
    <property type="protein sequence ID" value="MBJ7639796.1"/>
    <property type="molecule type" value="Genomic_DNA"/>
</dbReference>
<dbReference type="SMART" id="SM00490">
    <property type="entry name" value="HELICc"/>
    <property type="match status" value="1"/>
</dbReference>
<accession>A0A4Z0RHK0</accession>
<evidence type="ECO:0000259" key="5">
    <source>
        <dbReference type="PROSITE" id="PS51194"/>
    </source>
</evidence>
<dbReference type="PROSITE" id="PS51194">
    <property type="entry name" value="HELICASE_CTER"/>
    <property type="match status" value="1"/>
</dbReference>
<evidence type="ECO:0000313" key="6">
    <source>
        <dbReference type="EMBL" id="MBJ7633362.1"/>
    </source>
</evidence>
<dbReference type="RefSeq" id="WP_135411417.1">
    <property type="nucleotide sequence ID" value="NZ_ALXH01000010.1"/>
</dbReference>
<dbReference type="GO" id="GO:0003677">
    <property type="term" value="F:DNA binding"/>
    <property type="evidence" value="ECO:0007669"/>
    <property type="project" value="UniProtKB-KW"/>
</dbReference>
<sequence length="429" mass="47740">MEFDLSLLYGRLVPAANTVSTPANVVMTPAIENEICQRCATTIKPHWLLVDGATYCWACANLGRLSSQDVLLTIPEPRAYEIEPEPCVWTGTLTPAQQRVADEQIKALENGVSHLTYAVTGAGKTEMLFPMLTYALQAGKRVAIVSPRVDVIVELAPRIRAAFITDFVTLYGDSPDDYRYTQLVLASTHQLLRFKQAFDVIVIDEVDAFPYAENPQLIGALHQATALHGSHFYLTATPSSRLLREVRRRQMAISLLPRRFHGNSLPNFTIRRVGEWHKKMPRQLQQLLQTYQQTGQRFLLFVPSIADLDTVLTMVHHGTPDMAIAATHATDSNRQAKVQAMRDESLQALITTTILERGVTFPGIDVIILGADDAVFSQAALIQIAGRCGRSSSRPFGNVTAFVQERTQTLLAARSEINYLNQMGRSYEM</sequence>
<keyword evidence="7" id="KW-0378">Hydrolase</keyword>
<dbReference type="GO" id="GO:0006302">
    <property type="term" value="P:double-strand break repair"/>
    <property type="evidence" value="ECO:0007669"/>
    <property type="project" value="TreeGrafter"/>
</dbReference>
<dbReference type="InterPro" id="IPR011545">
    <property type="entry name" value="DEAD/DEAH_box_helicase_dom"/>
</dbReference>
<reference evidence="7" key="1">
    <citation type="submission" date="2020-02" db="EMBL/GenBank/DDBJ databases">
        <authorList>
            <person name="Fontana A."/>
            <person name="Patrone V."/>
            <person name="Morelli L."/>
        </authorList>
    </citation>
    <scope>NUCLEOTIDE SEQUENCE</scope>
    <source>
        <strain evidence="6">CCUG 30943</strain>
        <strain evidence="7">CCUG 43002</strain>
    </source>
</reference>
<feature type="domain" description="Helicase ATP-binding" evidence="4">
    <location>
        <begin position="105"/>
        <end position="256"/>
    </location>
</feature>
<dbReference type="GO" id="GO:0006270">
    <property type="term" value="P:DNA replication initiation"/>
    <property type="evidence" value="ECO:0007669"/>
    <property type="project" value="TreeGrafter"/>
</dbReference>
<evidence type="ECO:0000256" key="2">
    <source>
        <dbReference type="ARBA" id="ARBA00022840"/>
    </source>
</evidence>
<dbReference type="Pfam" id="PF00271">
    <property type="entry name" value="Helicase_C"/>
    <property type="match status" value="1"/>
</dbReference>
<dbReference type="GO" id="GO:0005524">
    <property type="term" value="F:ATP binding"/>
    <property type="evidence" value="ECO:0007669"/>
    <property type="project" value="UniProtKB-KW"/>
</dbReference>
<dbReference type="AlphaFoldDB" id="A0A4Z0RHK0"/>
<dbReference type="PROSITE" id="PS51192">
    <property type="entry name" value="HELICASE_ATP_BIND_1"/>
    <property type="match status" value="1"/>
</dbReference>
<keyword evidence="3" id="KW-0238">DNA-binding</keyword>
<dbReference type="InterPro" id="IPR027417">
    <property type="entry name" value="P-loop_NTPase"/>
</dbReference>
<dbReference type="PANTHER" id="PTHR30580">
    <property type="entry name" value="PRIMOSOMAL PROTEIN N"/>
    <property type="match status" value="1"/>
</dbReference>
<reference evidence="7 8" key="2">
    <citation type="journal article" date="2021" name="Int. J. Food Microbiol.">
        <title>Safety demonstration of a microbial species for use in the food chain: Weissella confusa.</title>
        <authorList>
            <person name="Bourdichon F."/>
            <person name="Patrone V."/>
            <person name="Fontana A."/>
            <person name="Milani G."/>
            <person name="Morelli L."/>
        </authorList>
    </citation>
    <scope>NUCLEOTIDE SEQUENCE [LARGE SCALE GENOMIC DNA]</scope>
    <source>
        <strain evidence="6">CCUG 30943</strain>
        <strain evidence="7 8">CCUG 43002</strain>
    </source>
</reference>
<dbReference type="SMART" id="SM00487">
    <property type="entry name" value="DEXDc"/>
    <property type="match status" value="1"/>
</dbReference>
<organism evidence="7 8">
    <name type="scientific">Weissella confusa</name>
    <name type="common">Lactobacillus confusus</name>
    <dbReference type="NCBI Taxonomy" id="1583"/>
    <lineage>
        <taxon>Bacteria</taxon>
        <taxon>Bacillati</taxon>
        <taxon>Bacillota</taxon>
        <taxon>Bacilli</taxon>
        <taxon>Lactobacillales</taxon>
        <taxon>Lactobacillaceae</taxon>
        <taxon>Weissella</taxon>
    </lineage>
</organism>
<keyword evidence="7" id="KW-0347">Helicase</keyword>
<dbReference type="PANTHER" id="PTHR30580:SF1">
    <property type="entry name" value="COMF OPERON PROTEIN 1"/>
    <property type="match status" value="1"/>
</dbReference>
<dbReference type="InterPro" id="IPR001650">
    <property type="entry name" value="Helicase_C-like"/>
</dbReference>
<evidence type="ECO:0000256" key="1">
    <source>
        <dbReference type="ARBA" id="ARBA00022741"/>
    </source>
</evidence>
<name>A0A4Z0RHK0_WEICO</name>
<dbReference type="Proteomes" id="UP000808038">
    <property type="component" value="Unassembled WGS sequence"/>
</dbReference>
<evidence type="ECO:0000256" key="3">
    <source>
        <dbReference type="ARBA" id="ARBA00023125"/>
    </source>
</evidence>
<evidence type="ECO:0000313" key="8">
    <source>
        <dbReference type="Proteomes" id="UP000728106"/>
    </source>
</evidence>
<dbReference type="GO" id="GO:0006310">
    <property type="term" value="P:DNA recombination"/>
    <property type="evidence" value="ECO:0007669"/>
    <property type="project" value="TreeGrafter"/>
</dbReference>